<dbReference type="InterPro" id="IPR012349">
    <property type="entry name" value="Split_barrel_FMN-bd"/>
</dbReference>
<feature type="domain" description="Pyridoxamine 5'-phosphate oxidase Alr4036 family FMN-binding" evidence="9">
    <location>
        <begin position="57"/>
        <end position="125"/>
    </location>
</feature>
<comment type="pathway">
    <text evidence="2">Cofactor metabolism; pyridoxal 5'-phosphate salvage; pyridoxal 5'-phosphate from pyridoxamine 5'-phosphate: step 1/1.</text>
</comment>
<keyword evidence="6" id="KW-0288">FMN</keyword>
<evidence type="ECO:0000256" key="6">
    <source>
        <dbReference type="ARBA" id="ARBA00022643"/>
    </source>
</evidence>
<name>A0A1Y1IF41_KLENI</name>
<evidence type="ECO:0000256" key="3">
    <source>
        <dbReference type="ARBA" id="ARBA00005037"/>
    </source>
</evidence>
<feature type="region of interest" description="Disordered" evidence="8">
    <location>
        <begin position="148"/>
        <end position="183"/>
    </location>
</feature>
<evidence type="ECO:0000256" key="5">
    <source>
        <dbReference type="ARBA" id="ARBA00022630"/>
    </source>
</evidence>
<evidence type="ECO:0000259" key="9">
    <source>
        <dbReference type="Pfam" id="PF12766"/>
    </source>
</evidence>
<dbReference type="GO" id="GO:0004733">
    <property type="term" value="F:pyridoxamine phosphate oxidase activity"/>
    <property type="evidence" value="ECO:0007669"/>
    <property type="project" value="UniProtKB-EC"/>
</dbReference>
<dbReference type="GO" id="GO:0008615">
    <property type="term" value="P:pyridoxine biosynthetic process"/>
    <property type="evidence" value="ECO:0007669"/>
    <property type="project" value="InterPro"/>
</dbReference>
<dbReference type="InterPro" id="IPR024624">
    <property type="entry name" value="Pyridox_Oxase_Alr4036_FMN-bd"/>
</dbReference>
<evidence type="ECO:0000313" key="10">
    <source>
        <dbReference type="EMBL" id="GAQ89515.1"/>
    </source>
</evidence>
<dbReference type="UniPathway" id="UPA01068">
    <property type="reaction ID" value="UER00304"/>
</dbReference>
<dbReference type="OrthoDB" id="434253at2759"/>
<dbReference type="Proteomes" id="UP000054558">
    <property type="component" value="Unassembled WGS sequence"/>
</dbReference>
<keyword evidence="11" id="KW-1185">Reference proteome</keyword>
<evidence type="ECO:0000313" key="11">
    <source>
        <dbReference type="Proteomes" id="UP000054558"/>
    </source>
</evidence>
<protein>
    <recommendedName>
        <fullName evidence="4">pyridoxal 5'-phosphate synthase</fullName>
        <ecNumber evidence="4">1.4.3.5</ecNumber>
    </recommendedName>
</protein>
<dbReference type="PANTHER" id="PTHR10851">
    <property type="entry name" value="PYRIDOXINE-5-PHOSPHATE OXIDASE"/>
    <property type="match status" value="1"/>
</dbReference>
<dbReference type="EC" id="1.4.3.5" evidence="4"/>
<sequence length="221" mass="25758">MTEASKNPPWRDAIEQSIEKNKELKYSKYVQLVPLSRSVFIWWLHHQGSSKRWNKEKATVRPDGRPANRTVVSRGFVDGTDQLQFTADSRSEKMGDVAHQPWGEICWYFEDTWEQFRLLGLVGVIGCDEEDFRKQEARLKAWQAASPKSLRQFVDPPPGRPRAPKEEFEGDPPNQEEGPVETFCLVTLEPKEVDYYSLKEKRRKLYKLGEEGEWSEEEVNP</sequence>
<dbReference type="Gene3D" id="2.30.110.10">
    <property type="entry name" value="Electron Transport, Fmn-binding Protein, Chain A"/>
    <property type="match status" value="1"/>
</dbReference>
<dbReference type="GO" id="GO:0010181">
    <property type="term" value="F:FMN binding"/>
    <property type="evidence" value="ECO:0007669"/>
    <property type="project" value="InterPro"/>
</dbReference>
<dbReference type="PANTHER" id="PTHR10851:SF3">
    <property type="entry name" value="PYRIDOXINE_PYRIDOXAMINE 5'-PHOSPHATE OXIDASE 2"/>
    <property type="match status" value="1"/>
</dbReference>
<accession>A0A1Y1IF41</accession>
<evidence type="ECO:0000256" key="4">
    <source>
        <dbReference type="ARBA" id="ARBA00012801"/>
    </source>
</evidence>
<dbReference type="OMA" id="SEICWYF"/>
<dbReference type="AlphaFoldDB" id="A0A1Y1IF41"/>
<comment type="cofactor">
    <cofactor evidence="1">
        <name>FMN</name>
        <dbReference type="ChEBI" id="CHEBI:58210"/>
    </cofactor>
</comment>
<evidence type="ECO:0000256" key="2">
    <source>
        <dbReference type="ARBA" id="ARBA00004738"/>
    </source>
</evidence>
<keyword evidence="7" id="KW-0560">Oxidoreductase</keyword>
<dbReference type="InterPro" id="IPR000659">
    <property type="entry name" value="Pyridox_Oxase"/>
</dbReference>
<organism evidence="10 11">
    <name type="scientific">Klebsormidium nitens</name>
    <name type="common">Green alga</name>
    <name type="synonym">Ulothrix nitens</name>
    <dbReference type="NCBI Taxonomy" id="105231"/>
    <lineage>
        <taxon>Eukaryota</taxon>
        <taxon>Viridiplantae</taxon>
        <taxon>Streptophyta</taxon>
        <taxon>Klebsormidiophyceae</taxon>
        <taxon>Klebsormidiales</taxon>
        <taxon>Klebsormidiaceae</taxon>
        <taxon>Klebsormidium</taxon>
    </lineage>
</organism>
<gene>
    <name evidence="10" type="ORF">KFL_005310070</name>
</gene>
<reference evidence="10 11" key="1">
    <citation type="journal article" date="2014" name="Nat. Commun.">
        <title>Klebsormidium flaccidum genome reveals primary factors for plant terrestrial adaptation.</title>
        <authorList>
            <person name="Hori K."/>
            <person name="Maruyama F."/>
            <person name="Fujisawa T."/>
            <person name="Togashi T."/>
            <person name="Yamamoto N."/>
            <person name="Seo M."/>
            <person name="Sato S."/>
            <person name="Yamada T."/>
            <person name="Mori H."/>
            <person name="Tajima N."/>
            <person name="Moriyama T."/>
            <person name="Ikeuchi M."/>
            <person name="Watanabe M."/>
            <person name="Wada H."/>
            <person name="Kobayashi K."/>
            <person name="Saito M."/>
            <person name="Masuda T."/>
            <person name="Sasaki-Sekimoto Y."/>
            <person name="Mashiguchi K."/>
            <person name="Awai K."/>
            <person name="Shimojima M."/>
            <person name="Masuda S."/>
            <person name="Iwai M."/>
            <person name="Nobusawa T."/>
            <person name="Narise T."/>
            <person name="Kondo S."/>
            <person name="Saito H."/>
            <person name="Sato R."/>
            <person name="Murakawa M."/>
            <person name="Ihara Y."/>
            <person name="Oshima-Yamada Y."/>
            <person name="Ohtaka K."/>
            <person name="Satoh M."/>
            <person name="Sonobe K."/>
            <person name="Ishii M."/>
            <person name="Ohtani R."/>
            <person name="Kanamori-Sato M."/>
            <person name="Honoki R."/>
            <person name="Miyazaki D."/>
            <person name="Mochizuki H."/>
            <person name="Umetsu J."/>
            <person name="Higashi K."/>
            <person name="Shibata D."/>
            <person name="Kamiya Y."/>
            <person name="Sato N."/>
            <person name="Nakamura Y."/>
            <person name="Tabata S."/>
            <person name="Ida S."/>
            <person name="Kurokawa K."/>
            <person name="Ohta H."/>
        </authorList>
    </citation>
    <scope>NUCLEOTIDE SEQUENCE [LARGE SCALE GENOMIC DNA]</scope>
    <source>
        <strain evidence="10 11">NIES-2285</strain>
    </source>
</reference>
<dbReference type="SUPFAM" id="SSF50475">
    <property type="entry name" value="FMN-binding split barrel"/>
    <property type="match status" value="1"/>
</dbReference>
<comment type="pathway">
    <text evidence="3">Cofactor metabolism; pyridoxal 5'-phosphate salvage; pyridoxal 5'-phosphate from pyridoxine 5'-phosphate: step 1/1.</text>
</comment>
<evidence type="ECO:0000256" key="1">
    <source>
        <dbReference type="ARBA" id="ARBA00001917"/>
    </source>
</evidence>
<dbReference type="Pfam" id="PF12766">
    <property type="entry name" value="Pyridox_oxase_2"/>
    <property type="match status" value="1"/>
</dbReference>
<dbReference type="STRING" id="105231.A0A1Y1IF41"/>
<evidence type="ECO:0000256" key="8">
    <source>
        <dbReference type="SAM" id="MobiDB-lite"/>
    </source>
</evidence>
<proteinExistence type="predicted"/>
<keyword evidence="5" id="KW-0285">Flavoprotein</keyword>
<dbReference type="EMBL" id="DF237480">
    <property type="protein sequence ID" value="GAQ89515.1"/>
    <property type="molecule type" value="Genomic_DNA"/>
</dbReference>
<evidence type="ECO:0000256" key="7">
    <source>
        <dbReference type="ARBA" id="ARBA00023002"/>
    </source>
</evidence>